<keyword evidence="1" id="KW-1133">Transmembrane helix</keyword>
<protein>
    <recommendedName>
        <fullName evidence="4">Lipoprotein</fullName>
    </recommendedName>
</protein>
<dbReference type="RefSeq" id="WP_230039914.1">
    <property type="nucleotide sequence ID" value="NZ_JAJJMM010000001.1"/>
</dbReference>
<reference evidence="2" key="1">
    <citation type="submission" date="2021-11" db="EMBL/GenBank/DDBJ databases">
        <title>Description of novel Flavobacterium species.</title>
        <authorList>
            <person name="Saticioglu I.B."/>
            <person name="Ay H."/>
            <person name="Altun S."/>
            <person name="Duman M."/>
        </authorList>
    </citation>
    <scope>NUCLEOTIDE SEQUENCE</scope>
    <source>
        <strain evidence="2">F-30</strain>
    </source>
</reference>
<proteinExistence type="predicted"/>
<dbReference type="PROSITE" id="PS51257">
    <property type="entry name" value="PROKAR_LIPOPROTEIN"/>
    <property type="match status" value="1"/>
</dbReference>
<evidence type="ECO:0000313" key="3">
    <source>
        <dbReference type="Proteomes" id="UP001430679"/>
    </source>
</evidence>
<evidence type="ECO:0008006" key="4">
    <source>
        <dbReference type="Google" id="ProtNLM"/>
    </source>
</evidence>
<evidence type="ECO:0000313" key="2">
    <source>
        <dbReference type="EMBL" id="MCC9066158.1"/>
    </source>
</evidence>
<name>A0ABS8MKZ3_9FLAO</name>
<feature type="transmembrane region" description="Helical" evidence="1">
    <location>
        <begin position="6"/>
        <end position="21"/>
    </location>
</feature>
<sequence>MKYFPLYLMILSIVMLTIFGCKKNDINENRFSYYEAISTQTEVIKVKFIEWATTDRPGFITEENYNAKKNDTTLVNYCFYLDTKNNDIQNFSAKNIEKLNDGETIELTGRYFKTKRFDDIFPYKESNTYSFKPKDGYFTVFVYETIK</sequence>
<evidence type="ECO:0000256" key="1">
    <source>
        <dbReference type="SAM" id="Phobius"/>
    </source>
</evidence>
<dbReference type="EMBL" id="JAJJMM010000001">
    <property type="protein sequence ID" value="MCC9066158.1"/>
    <property type="molecule type" value="Genomic_DNA"/>
</dbReference>
<keyword evidence="3" id="KW-1185">Reference proteome</keyword>
<accession>A0ABS8MKZ3</accession>
<keyword evidence="1" id="KW-0472">Membrane</keyword>
<gene>
    <name evidence="2" type="ORF">LNP81_24470</name>
</gene>
<dbReference type="Proteomes" id="UP001430679">
    <property type="component" value="Unassembled WGS sequence"/>
</dbReference>
<comment type="caution">
    <text evidence="2">The sequence shown here is derived from an EMBL/GenBank/DDBJ whole genome shotgun (WGS) entry which is preliminary data.</text>
</comment>
<keyword evidence="1" id="KW-0812">Transmembrane</keyword>
<organism evidence="2 3">
    <name type="scientific">Flavobacterium piscisymbiosum</name>
    <dbReference type="NCBI Taxonomy" id="2893753"/>
    <lineage>
        <taxon>Bacteria</taxon>
        <taxon>Pseudomonadati</taxon>
        <taxon>Bacteroidota</taxon>
        <taxon>Flavobacteriia</taxon>
        <taxon>Flavobacteriales</taxon>
        <taxon>Flavobacteriaceae</taxon>
        <taxon>Flavobacterium</taxon>
    </lineage>
</organism>